<gene>
    <name evidence="3" type="ORF">WAE58_24680</name>
</gene>
<evidence type="ECO:0000259" key="2">
    <source>
        <dbReference type="Pfam" id="PF13439"/>
    </source>
</evidence>
<dbReference type="Pfam" id="PF00534">
    <property type="entry name" value="Glycos_transf_1"/>
    <property type="match status" value="1"/>
</dbReference>
<reference evidence="3 4" key="1">
    <citation type="submission" date="2024-03" db="EMBL/GenBank/DDBJ databases">
        <title>Sequence of Lycoming College Course Isolates.</title>
        <authorList>
            <person name="Plotts O."/>
            <person name="Newman J."/>
        </authorList>
    </citation>
    <scope>NUCLEOTIDE SEQUENCE [LARGE SCALE GENOMIC DNA]</scope>
    <source>
        <strain evidence="3 4">CJB-3</strain>
    </source>
</reference>
<sequence length="411" mass="46928">MNILVANWTWYPSGGDWTYVENVTKLYREKGHQVIPFSMKDPRNFPSDYTEYFIEHIDYKKVNKKSLSDGLKVVKKSIFSTEAQQQLEKLLDTVKIDFAHINVIHHYITPAILKTLKDRGIPIIWTLHEYTPICPESTFISHGKICEKCFGGAFHHCVTNKCKKGSYPASVVAALENYVHKYLNYYAYVDHYVCPSVFLYEKFKSFNFFEEKLVQLYHGYDYEEIEAAKAQIAVASNERYIVFVGRLEKIKGVHTILAAMKDHPEIRLKVIGTGTQQAELIDFVAKNNLNNVEFMGKKNKKETLELIGSADFLICPSEWYEVLGFTVVEAMAMGKPVIGSKIGAIPEMVIDGHTGFLFEPGNYSQLSEKINELYNNKNLLLQMGANAEKHIRGLINTEKHFSGLQTLIPSL</sequence>
<dbReference type="Gene3D" id="3.40.50.2000">
    <property type="entry name" value="Glycogen Phosphorylase B"/>
    <property type="match status" value="2"/>
</dbReference>
<dbReference type="RefSeq" id="WP_337718061.1">
    <property type="nucleotide sequence ID" value="NZ_JBBEUB010000014.1"/>
</dbReference>
<proteinExistence type="predicted"/>
<dbReference type="InterPro" id="IPR050194">
    <property type="entry name" value="Glycosyltransferase_grp1"/>
</dbReference>
<feature type="domain" description="Glycosyltransferase subfamily 4-like N-terminal" evidence="2">
    <location>
        <begin position="14"/>
        <end position="223"/>
    </location>
</feature>
<dbReference type="PANTHER" id="PTHR45947">
    <property type="entry name" value="SULFOQUINOVOSYL TRANSFERASE SQD2"/>
    <property type="match status" value="1"/>
</dbReference>
<accession>A0ABU8NUN2</accession>
<organism evidence="3 4">
    <name type="scientific">Pedobacter panaciterrae</name>
    <dbReference type="NCBI Taxonomy" id="363849"/>
    <lineage>
        <taxon>Bacteria</taxon>
        <taxon>Pseudomonadati</taxon>
        <taxon>Bacteroidota</taxon>
        <taxon>Sphingobacteriia</taxon>
        <taxon>Sphingobacteriales</taxon>
        <taxon>Sphingobacteriaceae</taxon>
        <taxon>Pedobacter</taxon>
    </lineage>
</organism>
<dbReference type="CDD" id="cd03801">
    <property type="entry name" value="GT4_PimA-like"/>
    <property type="match status" value="1"/>
</dbReference>
<dbReference type="Proteomes" id="UP001378956">
    <property type="component" value="Unassembled WGS sequence"/>
</dbReference>
<dbReference type="InterPro" id="IPR001296">
    <property type="entry name" value="Glyco_trans_1"/>
</dbReference>
<feature type="domain" description="Glycosyl transferase family 1" evidence="1">
    <location>
        <begin position="226"/>
        <end position="389"/>
    </location>
</feature>
<evidence type="ECO:0000313" key="3">
    <source>
        <dbReference type="EMBL" id="MEJ2905663.1"/>
    </source>
</evidence>
<protein>
    <submittedName>
        <fullName evidence="3">Glycosyltransferase family 4 protein</fullName>
        <ecNumber evidence="3">2.4.-.-</ecNumber>
    </submittedName>
</protein>
<evidence type="ECO:0000313" key="4">
    <source>
        <dbReference type="Proteomes" id="UP001378956"/>
    </source>
</evidence>
<dbReference type="Pfam" id="PF13439">
    <property type="entry name" value="Glyco_transf_4"/>
    <property type="match status" value="1"/>
</dbReference>
<dbReference type="EC" id="2.4.-.-" evidence="3"/>
<keyword evidence="3" id="KW-0808">Transferase</keyword>
<dbReference type="GO" id="GO:0016757">
    <property type="term" value="F:glycosyltransferase activity"/>
    <property type="evidence" value="ECO:0007669"/>
    <property type="project" value="UniProtKB-KW"/>
</dbReference>
<name>A0ABU8NUN2_9SPHI</name>
<keyword evidence="3" id="KW-0328">Glycosyltransferase</keyword>
<comment type="caution">
    <text evidence="3">The sequence shown here is derived from an EMBL/GenBank/DDBJ whole genome shotgun (WGS) entry which is preliminary data.</text>
</comment>
<dbReference type="EMBL" id="JBBEUB010000014">
    <property type="protein sequence ID" value="MEJ2905663.1"/>
    <property type="molecule type" value="Genomic_DNA"/>
</dbReference>
<dbReference type="SUPFAM" id="SSF53756">
    <property type="entry name" value="UDP-Glycosyltransferase/glycogen phosphorylase"/>
    <property type="match status" value="1"/>
</dbReference>
<keyword evidence="4" id="KW-1185">Reference proteome</keyword>
<dbReference type="InterPro" id="IPR028098">
    <property type="entry name" value="Glyco_trans_4-like_N"/>
</dbReference>
<dbReference type="PANTHER" id="PTHR45947:SF13">
    <property type="entry name" value="TRANSFERASE"/>
    <property type="match status" value="1"/>
</dbReference>
<evidence type="ECO:0000259" key="1">
    <source>
        <dbReference type="Pfam" id="PF00534"/>
    </source>
</evidence>